<name>A0ABT7P9T9_MYCIT</name>
<reference evidence="2" key="2">
    <citation type="submission" date="2023-06" db="EMBL/GenBank/DDBJ databases">
        <authorList>
            <person name="Spilker T."/>
        </authorList>
    </citation>
    <scope>NUCLEOTIDE SEQUENCE</scope>
    <source>
        <strain evidence="2">FLAC1071</strain>
    </source>
</reference>
<feature type="compositionally biased region" description="Polar residues" evidence="1">
    <location>
        <begin position="15"/>
        <end position="27"/>
    </location>
</feature>
<comment type="caution">
    <text evidence="2">The sequence shown here is derived from an EMBL/GenBank/DDBJ whole genome shotgun (WGS) entry which is preliminary data.</text>
</comment>
<proteinExistence type="predicted"/>
<feature type="region of interest" description="Disordered" evidence="1">
    <location>
        <begin position="1"/>
        <end position="30"/>
    </location>
</feature>
<evidence type="ECO:0000313" key="2">
    <source>
        <dbReference type="EMBL" id="MDM3929831.1"/>
    </source>
</evidence>
<sequence>MLNDDAATAEMTAGNRGSNLFHTQQRSPPRLSITPAATDAQAAALLQNWHTAPTIYWRDPPKGSLSVLSVSESLDWLTPRLAMVGA</sequence>
<evidence type="ECO:0000313" key="3">
    <source>
        <dbReference type="Proteomes" id="UP001529272"/>
    </source>
</evidence>
<keyword evidence="3" id="KW-1185">Reference proteome</keyword>
<dbReference type="EMBL" id="JASZZX010000048">
    <property type="protein sequence ID" value="MDM3929831.1"/>
    <property type="molecule type" value="Genomic_DNA"/>
</dbReference>
<gene>
    <name evidence="2" type="ORF">QRB35_28025</name>
</gene>
<reference evidence="2" key="1">
    <citation type="submission" date="2023-06" db="EMBL/GenBank/DDBJ databases">
        <title>Itaconate inhibition of nontuberculous mycobacteria.</title>
        <authorList>
            <person name="Breen P."/>
            <person name="Zimbric M."/>
            <person name="Caverly L."/>
        </authorList>
    </citation>
    <scope>NUCLEOTIDE SEQUENCE</scope>
    <source>
        <strain evidence="2">FLAC1071</strain>
    </source>
</reference>
<evidence type="ECO:0000256" key="1">
    <source>
        <dbReference type="SAM" id="MobiDB-lite"/>
    </source>
</evidence>
<dbReference type="RefSeq" id="WP_083533537.1">
    <property type="nucleotide sequence ID" value="NZ_CP012886.2"/>
</dbReference>
<organism evidence="2 3">
    <name type="scientific">Mycobacterium intracellulare subsp. chimaera</name>
    <dbReference type="NCBI Taxonomy" id="222805"/>
    <lineage>
        <taxon>Bacteria</taxon>
        <taxon>Bacillati</taxon>
        <taxon>Actinomycetota</taxon>
        <taxon>Actinomycetes</taxon>
        <taxon>Mycobacteriales</taxon>
        <taxon>Mycobacteriaceae</taxon>
        <taxon>Mycobacterium</taxon>
        <taxon>Mycobacterium avium complex (MAC)</taxon>
    </lineage>
</organism>
<protein>
    <submittedName>
        <fullName evidence="2">Uncharacterized protein</fullName>
    </submittedName>
</protein>
<accession>A0ABT7P9T9</accession>
<dbReference type="Proteomes" id="UP001529272">
    <property type="component" value="Unassembled WGS sequence"/>
</dbReference>